<dbReference type="AlphaFoldDB" id="A0A1B7X9J9"/>
<reference evidence="1 2" key="1">
    <citation type="submission" date="2015-01" db="EMBL/GenBank/DDBJ databases">
        <title>Desulfovibrio sp. JC271 draft genome sequence.</title>
        <authorList>
            <person name="Shivani Y."/>
            <person name="Subhash Y."/>
            <person name="Sasikala C."/>
            <person name="Ramana C.V."/>
        </authorList>
    </citation>
    <scope>NUCLEOTIDE SEQUENCE [LARGE SCALE GENOMIC DNA]</scope>
    <source>
        <strain evidence="1 2">JC271</strain>
    </source>
</reference>
<dbReference type="EMBL" id="JXMS01000031">
    <property type="protein sequence ID" value="OBQ46059.1"/>
    <property type="molecule type" value="Genomic_DNA"/>
</dbReference>
<comment type="caution">
    <text evidence="1">The sequence shown here is derived from an EMBL/GenBank/DDBJ whole genome shotgun (WGS) entry which is preliminary data.</text>
</comment>
<evidence type="ECO:0000313" key="1">
    <source>
        <dbReference type="EMBL" id="OBQ46059.1"/>
    </source>
</evidence>
<sequence>MKNSMAFEKKFVDVVCEKIEEMNISHNEFGRRAFGPPDGGRLWRSIRGVEGKKKPRKVSIHEAYDIAHVLGTDLPTLLWQVDKEFSSQK</sequence>
<keyword evidence="2" id="KW-1185">Reference proteome</keyword>
<accession>A0A1B7X9J9</accession>
<evidence type="ECO:0000313" key="2">
    <source>
        <dbReference type="Proteomes" id="UP000091979"/>
    </source>
</evidence>
<dbReference type="Proteomes" id="UP000091979">
    <property type="component" value="Unassembled WGS sequence"/>
</dbReference>
<name>A0A1B7X9J9_9BACT</name>
<dbReference type="PATRIC" id="fig|1560234.3.peg.2133"/>
<gene>
    <name evidence="1" type="ORF">SP90_14260</name>
</gene>
<organism evidence="1 2">
    <name type="scientific">Halodesulfovibrio spirochaetisodalis</name>
    <dbReference type="NCBI Taxonomy" id="1560234"/>
    <lineage>
        <taxon>Bacteria</taxon>
        <taxon>Pseudomonadati</taxon>
        <taxon>Thermodesulfobacteriota</taxon>
        <taxon>Desulfovibrionia</taxon>
        <taxon>Desulfovibrionales</taxon>
        <taxon>Desulfovibrionaceae</taxon>
        <taxon>Halodesulfovibrio</taxon>
    </lineage>
</organism>
<protein>
    <submittedName>
        <fullName evidence="1">Uncharacterized protein</fullName>
    </submittedName>
</protein>
<proteinExistence type="predicted"/>